<dbReference type="RefSeq" id="WP_183933637.1">
    <property type="nucleotide sequence ID" value="NZ_JACICF010000001.1"/>
</dbReference>
<evidence type="ECO:0000259" key="2">
    <source>
        <dbReference type="Pfam" id="PF04235"/>
    </source>
</evidence>
<dbReference type="Proteomes" id="UP000578569">
    <property type="component" value="Unassembled WGS sequence"/>
</dbReference>
<dbReference type="PANTHER" id="PTHR30590:SF2">
    <property type="entry name" value="INNER MEMBRANE PROTEIN"/>
    <property type="match status" value="1"/>
</dbReference>
<feature type="transmembrane region" description="Helical" evidence="1">
    <location>
        <begin position="52"/>
        <end position="82"/>
    </location>
</feature>
<name>A0A839Z6L4_9SPHN</name>
<feature type="transmembrane region" description="Helical" evidence="1">
    <location>
        <begin position="119"/>
        <end position="136"/>
    </location>
</feature>
<organism evidence="3 4">
    <name type="scientific">Sphingomicrobium lutaoense</name>
    <dbReference type="NCBI Taxonomy" id="515949"/>
    <lineage>
        <taxon>Bacteria</taxon>
        <taxon>Pseudomonadati</taxon>
        <taxon>Pseudomonadota</taxon>
        <taxon>Alphaproteobacteria</taxon>
        <taxon>Sphingomonadales</taxon>
        <taxon>Sphingomonadaceae</taxon>
        <taxon>Sphingomicrobium</taxon>
    </lineage>
</organism>
<dbReference type="InterPro" id="IPR007349">
    <property type="entry name" value="DUF418"/>
</dbReference>
<dbReference type="AlphaFoldDB" id="A0A839Z6L4"/>
<dbReference type="EMBL" id="JACICF010000001">
    <property type="protein sequence ID" value="MBB3764374.1"/>
    <property type="molecule type" value="Genomic_DNA"/>
</dbReference>
<feature type="transmembrane region" description="Helical" evidence="1">
    <location>
        <begin position="292"/>
        <end position="321"/>
    </location>
</feature>
<evidence type="ECO:0000256" key="1">
    <source>
        <dbReference type="SAM" id="Phobius"/>
    </source>
</evidence>
<dbReference type="Pfam" id="PF04235">
    <property type="entry name" value="DUF418"/>
    <property type="match status" value="1"/>
</dbReference>
<reference evidence="3 4" key="1">
    <citation type="submission" date="2020-08" db="EMBL/GenBank/DDBJ databases">
        <title>Genomic Encyclopedia of Type Strains, Phase IV (KMG-IV): sequencing the most valuable type-strain genomes for metagenomic binning, comparative biology and taxonomic classification.</title>
        <authorList>
            <person name="Goeker M."/>
        </authorList>
    </citation>
    <scope>NUCLEOTIDE SEQUENCE [LARGE SCALE GENOMIC DNA]</scope>
    <source>
        <strain evidence="3 4">DSM 24194</strain>
    </source>
</reference>
<keyword evidence="1" id="KW-1133">Transmembrane helix</keyword>
<feature type="domain" description="DUF418" evidence="2">
    <location>
        <begin position="248"/>
        <end position="407"/>
    </location>
</feature>
<feature type="transmembrane region" description="Helical" evidence="1">
    <location>
        <begin position="12"/>
        <end position="32"/>
    </location>
</feature>
<sequence>MATTTRTRILTLDIIRGVAVMGILAMNIYAFAGPGAMYFNPAAYGGDSGIDWLVWAFNFVLVDSKMRGLFSILFGASTLLVIERAMAKSDRPAVRHYARMIWLLAFGLVHFWFIWWGDILAIYAIAGLFLFFWRNCSVKVLRIWAIVMLTLGFLFVGSQNLAFRMADNPDLTAEQRKSLDQALTQTEGFFGANTPESEAKVREHLELHRGSYEEIVDKRFVEWRFKPFTNALFLLPETLGLMLVGMALFKSGFLTGEWPRERYRKWAITLFAIGVPANLALLVWQVQSDYDAIVVLNSTLVLSMPFDVLMAIGWAALVTWLAKGALEGPLATRIGAAGRMAFTNYLMTSIVMTTIFYGYGLGLYGEVGRAGLYLFVIGMWALMLLWSKPWLDRFRYGPFEWLWRSLSRFSLQPMGRASAAA</sequence>
<feature type="transmembrane region" description="Helical" evidence="1">
    <location>
        <begin position="342"/>
        <end position="364"/>
    </location>
</feature>
<accession>A0A839Z6L4</accession>
<comment type="caution">
    <text evidence="3">The sequence shown here is derived from an EMBL/GenBank/DDBJ whole genome shotgun (WGS) entry which is preliminary data.</text>
</comment>
<feature type="transmembrane region" description="Helical" evidence="1">
    <location>
        <begin position="231"/>
        <end position="254"/>
    </location>
</feature>
<proteinExistence type="predicted"/>
<gene>
    <name evidence="3" type="ORF">FHS50_001397</name>
</gene>
<dbReference type="PANTHER" id="PTHR30590">
    <property type="entry name" value="INNER MEMBRANE PROTEIN"/>
    <property type="match status" value="1"/>
</dbReference>
<protein>
    <recommendedName>
        <fullName evidence="2">DUF418 domain-containing protein</fullName>
    </recommendedName>
</protein>
<dbReference type="InterPro" id="IPR052529">
    <property type="entry name" value="Bact_Transport_Assoc"/>
</dbReference>
<keyword evidence="1" id="KW-0472">Membrane</keyword>
<keyword evidence="1" id="KW-0812">Transmembrane</keyword>
<keyword evidence="4" id="KW-1185">Reference proteome</keyword>
<feature type="transmembrane region" description="Helical" evidence="1">
    <location>
        <begin position="143"/>
        <end position="162"/>
    </location>
</feature>
<evidence type="ECO:0000313" key="4">
    <source>
        <dbReference type="Proteomes" id="UP000578569"/>
    </source>
</evidence>
<evidence type="ECO:0000313" key="3">
    <source>
        <dbReference type="EMBL" id="MBB3764374.1"/>
    </source>
</evidence>
<feature type="transmembrane region" description="Helical" evidence="1">
    <location>
        <begin position="266"/>
        <end position="286"/>
    </location>
</feature>
<feature type="transmembrane region" description="Helical" evidence="1">
    <location>
        <begin position="370"/>
        <end position="386"/>
    </location>
</feature>